<protein>
    <submittedName>
        <fullName evidence="2">NAD-dependent epimerase/dehydratase family protein</fullName>
    </submittedName>
</protein>
<evidence type="ECO:0000313" key="3">
    <source>
        <dbReference type="Proteomes" id="UP000321479"/>
    </source>
</evidence>
<dbReference type="OrthoDB" id="9774199at2"/>
<dbReference type="SUPFAM" id="SSF51735">
    <property type="entry name" value="NAD(P)-binding Rossmann-fold domains"/>
    <property type="match status" value="1"/>
</dbReference>
<organism evidence="2 3">
    <name type="scientific">Mucilaginibacter ginsenosidivorans</name>
    <dbReference type="NCBI Taxonomy" id="398053"/>
    <lineage>
        <taxon>Bacteria</taxon>
        <taxon>Pseudomonadati</taxon>
        <taxon>Bacteroidota</taxon>
        <taxon>Sphingobacteriia</taxon>
        <taxon>Sphingobacteriales</taxon>
        <taxon>Sphingobacteriaceae</taxon>
        <taxon>Mucilaginibacter</taxon>
    </lineage>
</organism>
<dbReference type="EMBL" id="CP042436">
    <property type="protein sequence ID" value="QEC65462.1"/>
    <property type="molecule type" value="Genomic_DNA"/>
</dbReference>
<sequence length="295" mass="32827">MKVLLAGANSYIASQLIPCLIEKGHQVICVARDKKYFSAQHNYDGVVVLNGDLLRSHSIEEFPVDIDAAFYLANRLTQTSGFAGLEALSAQNFMDALNKTHCSQLITVGDLHAASREHIEKILAAGRASLTGLQTSMIVGPGSISMELFRALTENKPIVITKAWSEANIQPIYIGDLLGYLLDCLLNRTTYNRKFEIGGPQTITFKQMLLLYIATYADEKPNIVTLPRLNSRLAAYLANFLSPINYPEAQSLLENLRYDSVCEEDCIKDILPRECVTFKQSLQLIHNHTEKSMSV</sequence>
<dbReference type="InterPro" id="IPR016040">
    <property type="entry name" value="NAD(P)-bd_dom"/>
</dbReference>
<keyword evidence="3" id="KW-1185">Reference proteome</keyword>
<dbReference type="Pfam" id="PF13460">
    <property type="entry name" value="NAD_binding_10"/>
    <property type="match status" value="1"/>
</dbReference>
<evidence type="ECO:0000259" key="1">
    <source>
        <dbReference type="Pfam" id="PF13460"/>
    </source>
</evidence>
<dbReference type="KEGG" id="mgin:FRZ54_23790"/>
<dbReference type="Proteomes" id="UP000321479">
    <property type="component" value="Chromosome"/>
</dbReference>
<accession>A0A5B8V2I2</accession>
<reference evidence="2 3" key="1">
    <citation type="journal article" date="2017" name="Curr. Microbiol.">
        <title>Mucilaginibacter ginsenosidivorans sp. nov., Isolated from Soil of Ginseng Field.</title>
        <authorList>
            <person name="Kim M.M."/>
            <person name="Siddiqi M.Z."/>
            <person name="Im W.T."/>
        </authorList>
    </citation>
    <scope>NUCLEOTIDE SEQUENCE [LARGE SCALE GENOMIC DNA]</scope>
    <source>
        <strain evidence="2 3">Gsoil 3017</strain>
    </source>
</reference>
<evidence type="ECO:0000313" key="2">
    <source>
        <dbReference type="EMBL" id="QEC65462.1"/>
    </source>
</evidence>
<feature type="domain" description="NAD(P)-binding" evidence="1">
    <location>
        <begin position="7"/>
        <end position="115"/>
    </location>
</feature>
<dbReference type="Gene3D" id="3.40.50.720">
    <property type="entry name" value="NAD(P)-binding Rossmann-like Domain"/>
    <property type="match status" value="1"/>
</dbReference>
<dbReference type="AlphaFoldDB" id="A0A5B8V2I2"/>
<dbReference type="InterPro" id="IPR036291">
    <property type="entry name" value="NAD(P)-bd_dom_sf"/>
</dbReference>
<gene>
    <name evidence="2" type="ORF">FRZ54_23790</name>
</gene>
<proteinExistence type="predicted"/>
<dbReference type="RefSeq" id="WP_147034287.1">
    <property type="nucleotide sequence ID" value="NZ_CP042436.1"/>
</dbReference>
<name>A0A5B8V2I2_9SPHI</name>